<proteinExistence type="predicted"/>
<dbReference type="AlphaFoldDB" id="A0A0F9P3M1"/>
<protein>
    <submittedName>
        <fullName evidence="1">Uncharacterized protein</fullName>
    </submittedName>
</protein>
<name>A0A0F9P3M1_9ZZZZ</name>
<reference evidence="1" key="1">
    <citation type="journal article" date="2015" name="Nature">
        <title>Complex archaea that bridge the gap between prokaryotes and eukaryotes.</title>
        <authorList>
            <person name="Spang A."/>
            <person name="Saw J.H."/>
            <person name="Jorgensen S.L."/>
            <person name="Zaremba-Niedzwiedzka K."/>
            <person name="Martijn J."/>
            <person name="Lind A.E."/>
            <person name="van Eijk R."/>
            <person name="Schleper C."/>
            <person name="Guy L."/>
            <person name="Ettema T.J."/>
        </authorList>
    </citation>
    <scope>NUCLEOTIDE SEQUENCE</scope>
</reference>
<sequence length="415" mass="46393">MRLKKLIKTFPFEEVNRARITLGSKVRLHPSLHRVMLAEQADGTYSTDADLYVKTWVANPASARQWLGFEAEIVHKSVDDVVVTSDKYRLGNGTDERYWTGSAWAVAGAGDWNTEAEIAANIDTFPVTAQKIQVIANLRTTNKTVTPELVKVKVLYDSDIEFQEDLIYRTLVRQLRENLRPIAEYPIKLAVTGSTIALDDYPLDTPYNITDIDAVFNHTDDSGHWTDIFSSYNVGTKVITLTGSVASSKTVWIRFLYEPEISVSTSRDFYEVGKIPAVILEDVVLERASELGQDDWVLDKAGGTGTKVPAPLRGDLSVTINLTADKGVDLERLADEVKRFFGNNPTITSLGLDEEYRLWLRDEFDLGTTANLGDIHSARLRCTIVDALFWEKDSEDAYPVQRLNLTGDLDVVIGP</sequence>
<gene>
    <name evidence="1" type="ORF">LCGC14_0874930</name>
</gene>
<accession>A0A0F9P3M1</accession>
<comment type="caution">
    <text evidence="1">The sequence shown here is derived from an EMBL/GenBank/DDBJ whole genome shotgun (WGS) entry which is preliminary data.</text>
</comment>
<dbReference type="EMBL" id="LAZR01002720">
    <property type="protein sequence ID" value="KKN26415.1"/>
    <property type="molecule type" value="Genomic_DNA"/>
</dbReference>
<organism evidence="1">
    <name type="scientific">marine sediment metagenome</name>
    <dbReference type="NCBI Taxonomy" id="412755"/>
    <lineage>
        <taxon>unclassified sequences</taxon>
        <taxon>metagenomes</taxon>
        <taxon>ecological metagenomes</taxon>
    </lineage>
</organism>
<evidence type="ECO:0000313" key="1">
    <source>
        <dbReference type="EMBL" id="KKN26415.1"/>
    </source>
</evidence>